<evidence type="ECO:0000256" key="6">
    <source>
        <dbReference type="SAM" id="MobiDB-lite"/>
    </source>
</evidence>
<keyword evidence="4" id="KW-0804">Transcription</keyword>
<evidence type="ECO:0000256" key="1">
    <source>
        <dbReference type="ARBA" id="ARBA00023015"/>
    </source>
</evidence>
<dbReference type="AlphaFoldDB" id="A0A1Y2FU98"/>
<keyword evidence="5" id="KW-0539">Nucleus</keyword>
<proteinExistence type="predicted"/>
<dbReference type="OrthoDB" id="8964853at2759"/>
<dbReference type="PROSITE" id="PS50888">
    <property type="entry name" value="BHLH"/>
    <property type="match status" value="1"/>
</dbReference>
<accession>A0A1Y2FU98</accession>
<sequence length="343" mass="37821">MKSNSSAETKHRDKSKSPYSSAEESASNNSLHNGTLAERRAIHNSVERTRREALNAKFTLLAQTIPSLQHVHRPSKSTIISHCLDMTHEMREMKLENLRLRQELESLGAVRYMNGASGLSRHSSMSAASASLSPPILHTGSAAMRAPGGIRKGSLGMSGPDEYGSDPNHLHNHPSNVYRNARGPLAAGLSLYVQADDYPPTHQPFNTVQQHAPGLLRLPLGSAVVDRESSREEGVDSESTPVARHAPRLSFAGYAVGEGELHGHGHGHATQQHSREQREQHHHHHQHHGSHGHSHTGQQQHGREDGFAPDEMDEPMHDYGRHGQEQQPVYHSQYASHSLGEYH</sequence>
<feature type="region of interest" description="Disordered" evidence="6">
    <location>
        <begin position="258"/>
        <end position="343"/>
    </location>
</feature>
<dbReference type="STRING" id="56484.A0A1Y2FU98"/>
<dbReference type="EMBL" id="MCFI01000001">
    <property type="protein sequence ID" value="ORY87558.1"/>
    <property type="molecule type" value="Genomic_DNA"/>
</dbReference>
<dbReference type="PANTHER" id="PTHR10328">
    <property type="entry name" value="PROTEIN MAX MYC-ASSOCIATED FACTOR X"/>
    <property type="match status" value="1"/>
</dbReference>
<comment type="caution">
    <text evidence="8">The sequence shown here is derived from an EMBL/GenBank/DDBJ whole genome shotgun (WGS) entry which is preliminary data.</text>
</comment>
<dbReference type="Pfam" id="PF00010">
    <property type="entry name" value="HLH"/>
    <property type="match status" value="1"/>
</dbReference>
<feature type="compositionally biased region" description="Low complexity" evidence="6">
    <location>
        <begin position="17"/>
        <end position="30"/>
    </location>
</feature>
<evidence type="ECO:0000313" key="8">
    <source>
        <dbReference type="EMBL" id="ORY87558.1"/>
    </source>
</evidence>
<feature type="compositionally biased region" description="Polar residues" evidence="6">
    <location>
        <begin position="325"/>
        <end position="336"/>
    </location>
</feature>
<feature type="region of interest" description="Disordered" evidence="6">
    <location>
        <begin position="1"/>
        <end position="38"/>
    </location>
</feature>
<feature type="compositionally biased region" description="Basic residues" evidence="6">
    <location>
        <begin position="280"/>
        <end position="294"/>
    </location>
</feature>
<dbReference type="Proteomes" id="UP000193685">
    <property type="component" value="Unassembled WGS sequence"/>
</dbReference>
<dbReference type="PANTHER" id="PTHR10328:SF3">
    <property type="entry name" value="PROTEIN MAX"/>
    <property type="match status" value="1"/>
</dbReference>
<evidence type="ECO:0000256" key="3">
    <source>
        <dbReference type="ARBA" id="ARBA00023159"/>
    </source>
</evidence>
<feature type="compositionally biased region" description="Basic and acidic residues" evidence="6">
    <location>
        <begin position="314"/>
        <end position="324"/>
    </location>
</feature>
<evidence type="ECO:0000256" key="5">
    <source>
        <dbReference type="ARBA" id="ARBA00023242"/>
    </source>
</evidence>
<dbReference type="SUPFAM" id="SSF47459">
    <property type="entry name" value="HLH, helix-loop-helix DNA-binding domain"/>
    <property type="match status" value="1"/>
</dbReference>
<organism evidence="8 9">
    <name type="scientific">Protomyces lactucae-debilis</name>
    <dbReference type="NCBI Taxonomy" id="2754530"/>
    <lineage>
        <taxon>Eukaryota</taxon>
        <taxon>Fungi</taxon>
        <taxon>Dikarya</taxon>
        <taxon>Ascomycota</taxon>
        <taxon>Taphrinomycotina</taxon>
        <taxon>Taphrinomycetes</taxon>
        <taxon>Taphrinales</taxon>
        <taxon>Protomycetaceae</taxon>
        <taxon>Protomyces</taxon>
    </lineage>
</organism>
<dbReference type="GO" id="GO:0045944">
    <property type="term" value="P:positive regulation of transcription by RNA polymerase II"/>
    <property type="evidence" value="ECO:0007669"/>
    <property type="project" value="TreeGrafter"/>
</dbReference>
<gene>
    <name evidence="8" type="ORF">BCR37DRAFT_189</name>
</gene>
<feature type="domain" description="BHLH" evidence="7">
    <location>
        <begin position="38"/>
        <end position="90"/>
    </location>
</feature>
<keyword evidence="1" id="KW-0805">Transcription regulation</keyword>
<keyword evidence="2" id="KW-0238">DNA-binding</keyword>
<dbReference type="InterPro" id="IPR011598">
    <property type="entry name" value="bHLH_dom"/>
</dbReference>
<dbReference type="Gene3D" id="4.10.280.10">
    <property type="entry name" value="Helix-loop-helix DNA-binding domain"/>
    <property type="match status" value="1"/>
</dbReference>
<dbReference type="GeneID" id="63782900"/>
<evidence type="ECO:0000256" key="4">
    <source>
        <dbReference type="ARBA" id="ARBA00023163"/>
    </source>
</evidence>
<dbReference type="GO" id="GO:0090575">
    <property type="term" value="C:RNA polymerase II transcription regulator complex"/>
    <property type="evidence" value="ECO:0007669"/>
    <property type="project" value="TreeGrafter"/>
</dbReference>
<keyword evidence="3" id="KW-0010">Activator</keyword>
<dbReference type="GO" id="GO:0003677">
    <property type="term" value="F:DNA binding"/>
    <property type="evidence" value="ECO:0007669"/>
    <property type="project" value="UniProtKB-KW"/>
</dbReference>
<dbReference type="RefSeq" id="XP_040728053.1">
    <property type="nucleotide sequence ID" value="XM_040866301.1"/>
</dbReference>
<evidence type="ECO:0000256" key="2">
    <source>
        <dbReference type="ARBA" id="ARBA00023125"/>
    </source>
</evidence>
<dbReference type="InterPro" id="IPR036638">
    <property type="entry name" value="HLH_DNA-bd_sf"/>
</dbReference>
<evidence type="ECO:0000259" key="7">
    <source>
        <dbReference type="PROSITE" id="PS50888"/>
    </source>
</evidence>
<reference evidence="8 9" key="1">
    <citation type="submission" date="2016-07" db="EMBL/GenBank/DDBJ databases">
        <title>Pervasive Adenine N6-methylation of Active Genes in Fungi.</title>
        <authorList>
            <consortium name="DOE Joint Genome Institute"/>
            <person name="Mondo S.J."/>
            <person name="Dannebaum R.O."/>
            <person name="Kuo R.C."/>
            <person name="Labutti K."/>
            <person name="Haridas S."/>
            <person name="Kuo A."/>
            <person name="Salamov A."/>
            <person name="Ahrendt S.R."/>
            <person name="Lipzen A."/>
            <person name="Sullivan W."/>
            <person name="Andreopoulos W.B."/>
            <person name="Clum A."/>
            <person name="Lindquist E."/>
            <person name="Daum C."/>
            <person name="Ramamoorthy G.K."/>
            <person name="Gryganskyi A."/>
            <person name="Culley D."/>
            <person name="Magnuson J.K."/>
            <person name="James T.Y."/>
            <person name="O'Malley M.A."/>
            <person name="Stajich J.E."/>
            <person name="Spatafora J.W."/>
            <person name="Visel A."/>
            <person name="Grigoriev I.V."/>
        </authorList>
    </citation>
    <scope>NUCLEOTIDE SEQUENCE [LARGE SCALE GENOMIC DNA]</scope>
    <source>
        <strain evidence="8 9">12-1054</strain>
    </source>
</reference>
<dbReference type="GO" id="GO:0003700">
    <property type="term" value="F:DNA-binding transcription factor activity"/>
    <property type="evidence" value="ECO:0007669"/>
    <property type="project" value="TreeGrafter"/>
</dbReference>
<name>A0A1Y2FU98_PROLT</name>
<evidence type="ECO:0000313" key="9">
    <source>
        <dbReference type="Proteomes" id="UP000193685"/>
    </source>
</evidence>
<keyword evidence="9" id="KW-1185">Reference proteome</keyword>
<dbReference type="SMART" id="SM00353">
    <property type="entry name" value="HLH"/>
    <property type="match status" value="1"/>
</dbReference>
<protein>
    <recommendedName>
        <fullName evidence="7">BHLH domain-containing protein</fullName>
    </recommendedName>
</protein>
<dbReference type="GO" id="GO:0046983">
    <property type="term" value="F:protein dimerization activity"/>
    <property type="evidence" value="ECO:0007669"/>
    <property type="project" value="InterPro"/>
</dbReference>